<dbReference type="Proteomes" id="UP000007845">
    <property type="component" value="Chromosome"/>
</dbReference>
<accession>F0JCK5</accession>
<reference evidence="1 2" key="1">
    <citation type="journal article" date="2011" name="J. Bacteriol.">
        <title>Genome sequence of the mercury-methylating strain Desulfovibrio desulfuricans ND132.</title>
        <authorList>
            <person name="Brown S.D."/>
            <person name="Gilmour C.C."/>
            <person name="Kucken A.M."/>
            <person name="Wall J.D."/>
            <person name="Elias D.A."/>
            <person name="Brandt C.C."/>
            <person name="Podar M."/>
            <person name="Chertkov O."/>
            <person name="Held B."/>
            <person name="Bruce D.C."/>
            <person name="Detter J.C."/>
            <person name="Tapia R."/>
            <person name="Han C.S."/>
            <person name="Goodwin L.A."/>
            <person name="Cheng J.F."/>
            <person name="Pitluck S."/>
            <person name="Woyke T."/>
            <person name="Mikhailova N."/>
            <person name="Ivanova N.N."/>
            <person name="Han J."/>
            <person name="Lucas S."/>
            <person name="Lapidus A.L."/>
            <person name="Land M.L."/>
            <person name="Hauser L.J."/>
            <person name="Palumbo A.V."/>
        </authorList>
    </citation>
    <scope>NUCLEOTIDE SEQUENCE [LARGE SCALE GENOMIC DNA]</scope>
    <source>
        <strain evidence="1 2">ND132</strain>
    </source>
</reference>
<dbReference type="STRING" id="641491.DND132_2482"/>
<organism evidence="1 2">
    <name type="scientific">Pseudodesulfovibrio mercurii</name>
    <dbReference type="NCBI Taxonomy" id="641491"/>
    <lineage>
        <taxon>Bacteria</taxon>
        <taxon>Pseudomonadati</taxon>
        <taxon>Thermodesulfobacteriota</taxon>
        <taxon>Desulfovibrionia</taxon>
        <taxon>Desulfovibrionales</taxon>
        <taxon>Desulfovibrionaceae</taxon>
    </lineage>
</organism>
<dbReference type="HOGENOM" id="CLU_782394_0_0_7"/>
<evidence type="ECO:0000313" key="1">
    <source>
        <dbReference type="EMBL" id="EGB15685.1"/>
    </source>
</evidence>
<name>F0JCK5_9BACT</name>
<evidence type="ECO:0000313" key="2">
    <source>
        <dbReference type="Proteomes" id="UP000007845"/>
    </source>
</evidence>
<dbReference type="AlphaFoldDB" id="F0JCK5"/>
<keyword evidence="2" id="KW-1185">Reference proteome</keyword>
<dbReference type="EMBL" id="CP003220">
    <property type="protein sequence ID" value="EGB15685.1"/>
    <property type="molecule type" value="Genomic_DNA"/>
</dbReference>
<dbReference type="eggNOG" id="ENOG50334VQ">
    <property type="taxonomic scope" value="Bacteria"/>
</dbReference>
<gene>
    <name evidence="1" type="ORF">DND132_2482</name>
</gene>
<dbReference type="KEGG" id="ddn:DND132_2482"/>
<proteinExistence type="predicted"/>
<protein>
    <submittedName>
        <fullName evidence="1">Uncharacterized protein</fullName>
    </submittedName>
</protein>
<sequence length="354" mass="37902">MLNDDELREALETMYQLRFCPPDRILFAPDGNEDLRRHVETCGVCRERRAMDRETRDAWGAVAEGLARAASPSRPDAAPGQVWSLSPRLEGWGARSRHYNAPMVLILRRGKDAVEAAQLCPDAGLAGPADVDLGPDYGLAQGWNRLSLPVAALDACWGSVPASLVDATLRAAVADDDAPEDSPLYFFRSLERAVAAEMGARAADLAPVEAGPSLLERVVAYLRGVGAVVADGARNAEEALASAIFPPEWAAARAAEGDLAVVVVARLDQPDIEIELKTVALRVLPNPQGGVVFASARHGLGAVRRLSAWHATPSGGLEPGKSDLSPDGERFMLVFTELPPDEARIDRLRIVAEV</sequence>